<dbReference type="PANTHER" id="PTHR30061:SF50">
    <property type="entry name" value="MALTOSE_MALTODEXTRIN-BINDING PERIPLASMIC PROTEIN"/>
    <property type="match status" value="1"/>
</dbReference>
<dbReference type="GO" id="GO:0042597">
    <property type="term" value="C:periplasmic space"/>
    <property type="evidence" value="ECO:0007669"/>
    <property type="project" value="UniProtKB-SubCell"/>
</dbReference>
<dbReference type="PROSITE" id="PS51257">
    <property type="entry name" value="PROKAR_LIPOPROTEIN"/>
    <property type="match status" value="1"/>
</dbReference>
<dbReference type="SUPFAM" id="SSF53850">
    <property type="entry name" value="Periplasmic binding protein-like II"/>
    <property type="match status" value="1"/>
</dbReference>
<evidence type="ECO:0000256" key="1">
    <source>
        <dbReference type="ARBA" id="ARBA00008520"/>
    </source>
</evidence>
<dbReference type="GO" id="GO:0055052">
    <property type="term" value="C:ATP-binding cassette (ABC) transporter complex, substrate-binding subunit-containing"/>
    <property type="evidence" value="ECO:0007669"/>
    <property type="project" value="TreeGrafter"/>
</dbReference>
<dbReference type="AlphaFoldDB" id="A0A9D2B0Z4"/>
<dbReference type="PRINTS" id="PR00181">
    <property type="entry name" value="MALTOSEBP"/>
</dbReference>
<reference evidence="6" key="1">
    <citation type="journal article" date="2021" name="PeerJ">
        <title>Extensive microbial diversity within the chicken gut microbiome revealed by metagenomics and culture.</title>
        <authorList>
            <person name="Gilroy R."/>
            <person name="Ravi A."/>
            <person name="Getino M."/>
            <person name="Pursley I."/>
            <person name="Horton D.L."/>
            <person name="Alikhan N.F."/>
            <person name="Baker D."/>
            <person name="Gharbi K."/>
            <person name="Hall N."/>
            <person name="Watson M."/>
            <person name="Adriaenssens E.M."/>
            <person name="Foster-Nyarko E."/>
            <person name="Jarju S."/>
            <person name="Secka A."/>
            <person name="Antonio M."/>
            <person name="Oren A."/>
            <person name="Chaudhuri R.R."/>
            <person name="La Ragione R."/>
            <person name="Hildebrand F."/>
            <person name="Pallen M.J."/>
        </authorList>
    </citation>
    <scope>NUCLEOTIDE SEQUENCE</scope>
    <source>
        <strain evidence="6">USASDec5-558</strain>
    </source>
</reference>
<comment type="function">
    <text evidence="5">Part of the ABC transporter complex MalEFGK involved in maltose/maltodextrin import. Binds maltose and higher maltodextrins.</text>
</comment>
<protein>
    <recommendedName>
        <fullName evidence="5">Maltodextrin-binding protein</fullName>
    </recommendedName>
</protein>
<comment type="caution">
    <text evidence="6">The sequence shown here is derived from an EMBL/GenBank/DDBJ whole genome shotgun (WGS) entry which is preliminary data.</text>
</comment>
<dbReference type="InterPro" id="IPR006060">
    <property type="entry name" value="Maltose/Cyclodextrin-bd"/>
</dbReference>
<feature type="chain" id="PRO_5039752775" description="Maltodextrin-binding protein" evidence="5">
    <location>
        <begin position="22"/>
        <end position="405"/>
    </location>
</feature>
<dbReference type="Pfam" id="PF13416">
    <property type="entry name" value="SBP_bac_8"/>
    <property type="match status" value="1"/>
</dbReference>
<evidence type="ECO:0000256" key="3">
    <source>
        <dbReference type="ARBA" id="ARBA00022597"/>
    </source>
</evidence>
<evidence type="ECO:0000313" key="6">
    <source>
        <dbReference type="EMBL" id="HIX57173.1"/>
    </source>
</evidence>
<keyword evidence="4 5" id="KW-0732">Signal</keyword>
<evidence type="ECO:0000256" key="5">
    <source>
        <dbReference type="RuleBase" id="RU365005"/>
    </source>
</evidence>
<keyword evidence="5" id="KW-0574">Periplasm</keyword>
<evidence type="ECO:0000313" key="7">
    <source>
        <dbReference type="Proteomes" id="UP000886829"/>
    </source>
</evidence>
<dbReference type="EMBL" id="DXEV01000137">
    <property type="protein sequence ID" value="HIX57173.1"/>
    <property type="molecule type" value="Genomic_DNA"/>
</dbReference>
<comment type="subcellular location">
    <subcellularLocation>
        <location evidence="5">Periplasm</location>
    </subcellularLocation>
</comment>
<evidence type="ECO:0000256" key="4">
    <source>
        <dbReference type="ARBA" id="ARBA00022729"/>
    </source>
</evidence>
<dbReference type="GO" id="GO:0015768">
    <property type="term" value="P:maltose transport"/>
    <property type="evidence" value="ECO:0007669"/>
    <property type="project" value="TreeGrafter"/>
</dbReference>
<dbReference type="GO" id="GO:0042956">
    <property type="term" value="P:maltodextrin transmembrane transport"/>
    <property type="evidence" value="ECO:0007669"/>
    <property type="project" value="TreeGrafter"/>
</dbReference>
<sequence length="405" mass="44016">MTLKKGLLAMALAALSCSAMAATELNVWEDIQKSKGITQAVADFEKQYDVKVNIQEMPYAQTIEKLRLDGPSGIGPDVLVIPSDLLGAAVVQGMIAPMANATGDNINDYVESALGAFTSNGQIYGYPKVVETLMLFYNKDKIAKPFETMDEYFKFSEEQKAKGEYGLIAKFDQVYYSFGAMYAYGGYIFNRDDKGNFNPEDVGLANQGSVDAVSYLKSFFDKGLIPTGILGDNGLNAIDTLFTEKKAAAVINGPWALEPYAKAGVNYGVTPLPKMPNGQSMSSLLGVKGYVISTWSTQKELAEKFIQFINQPQYAKIRFEQTAEIPPLKSVMSDPVITKNEAANAIAIQSTRAVPMPSIPEMAQVWTPIDAALQLSVSGKQDVKEALEGAAQQINDSIEAFRAGY</sequence>
<dbReference type="Proteomes" id="UP000886829">
    <property type="component" value="Unassembled WGS sequence"/>
</dbReference>
<gene>
    <name evidence="6" type="ORF">H9850_06845</name>
</gene>
<keyword evidence="3 5" id="KW-0762">Sugar transport</keyword>
<dbReference type="InterPro" id="IPR006059">
    <property type="entry name" value="SBP"/>
</dbReference>
<evidence type="ECO:0000256" key="2">
    <source>
        <dbReference type="ARBA" id="ARBA00022448"/>
    </source>
</evidence>
<name>A0A9D2B0Z4_9GAMM</name>
<proteinExistence type="inferred from homology"/>
<keyword evidence="2 5" id="KW-0813">Transport</keyword>
<dbReference type="GO" id="GO:1901982">
    <property type="term" value="F:maltose binding"/>
    <property type="evidence" value="ECO:0007669"/>
    <property type="project" value="TreeGrafter"/>
</dbReference>
<organism evidence="6 7">
    <name type="scientific">Candidatus Anaerobiospirillum pullistercoris</name>
    <dbReference type="NCBI Taxonomy" id="2838452"/>
    <lineage>
        <taxon>Bacteria</taxon>
        <taxon>Pseudomonadati</taxon>
        <taxon>Pseudomonadota</taxon>
        <taxon>Gammaproteobacteria</taxon>
        <taxon>Aeromonadales</taxon>
        <taxon>Succinivibrionaceae</taxon>
        <taxon>Anaerobiospirillum</taxon>
    </lineage>
</organism>
<reference evidence="6" key="2">
    <citation type="submission" date="2021-04" db="EMBL/GenBank/DDBJ databases">
        <authorList>
            <person name="Gilroy R."/>
        </authorList>
    </citation>
    <scope>NUCLEOTIDE SEQUENCE</scope>
    <source>
        <strain evidence="6">USASDec5-558</strain>
    </source>
</reference>
<dbReference type="PANTHER" id="PTHR30061">
    <property type="entry name" value="MALTOSE-BINDING PERIPLASMIC PROTEIN"/>
    <property type="match status" value="1"/>
</dbReference>
<dbReference type="Gene3D" id="3.40.190.10">
    <property type="entry name" value="Periplasmic binding protein-like II"/>
    <property type="match status" value="2"/>
</dbReference>
<accession>A0A9D2B0Z4</accession>
<feature type="signal peptide" evidence="5">
    <location>
        <begin position="1"/>
        <end position="21"/>
    </location>
</feature>
<dbReference type="GO" id="GO:0015144">
    <property type="term" value="F:carbohydrate transmembrane transporter activity"/>
    <property type="evidence" value="ECO:0007669"/>
    <property type="project" value="InterPro"/>
</dbReference>
<comment type="similarity">
    <text evidence="1 5">Belongs to the bacterial solute-binding protein 1 family.</text>
</comment>